<comment type="caution">
    <text evidence="2">The sequence shown here is derived from an EMBL/GenBank/DDBJ whole genome shotgun (WGS) entry which is preliminary data.</text>
</comment>
<feature type="transmembrane region" description="Helical" evidence="1">
    <location>
        <begin position="45"/>
        <end position="63"/>
    </location>
</feature>
<accession>A0ABX2VDI9</accession>
<dbReference type="Proteomes" id="UP000078447">
    <property type="component" value="Unassembled WGS sequence"/>
</dbReference>
<reference evidence="2 3" key="1">
    <citation type="submission" date="2016-03" db="EMBL/GenBank/DDBJ databases">
        <authorList>
            <person name="Cho S.-Y."/>
            <person name="Lim S."/>
            <person name="Kim H."/>
            <person name="Soh E.H."/>
            <person name="Moon J.S."/>
        </authorList>
    </citation>
    <scope>NUCLEOTIDE SEQUENCE [LARGE SCALE GENOMIC DNA]</scope>
    <source>
        <strain evidence="2 3">KCTC 3810</strain>
    </source>
</reference>
<keyword evidence="1" id="KW-0812">Transmembrane</keyword>
<dbReference type="EMBL" id="LVVL01000001">
    <property type="protein sequence ID" value="OAN16310.1"/>
    <property type="molecule type" value="Genomic_DNA"/>
</dbReference>
<name>A0ABX2VDI9_9BACL</name>
<keyword evidence="1" id="KW-0472">Membrane</keyword>
<sequence>MIIVQTVLFGMLMIQLEKIMNKIGQVGSVVLRKEGTIVSGEGLPVSNYVLFGILIILGIYLLIPEEKLK</sequence>
<keyword evidence="3" id="KW-1185">Reference proteome</keyword>
<organism evidence="2 3">
    <name type="scientific">Exiguobacterium undae</name>
    <dbReference type="NCBI Taxonomy" id="169177"/>
    <lineage>
        <taxon>Bacteria</taxon>
        <taxon>Bacillati</taxon>
        <taxon>Bacillota</taxon>
        <taxon>Bacilli</taxon>
        <taxon>Bacillales</taxon>
        <taxon>Bacillales Family XII. Incertae Sedis</taxon>
        <taxon>Exiguobacterium</taxon>
    </lineage>
</organism>
<keyword evidence="1" id="KW-1133">Transmembrane helix</keyword>
<evidence type="ECO:0000256" key="1">
    <source>
        <dbReference type="SAM" id="Phobius"/>
    </source>
</evidence>
<evidence type="ECO:0000313" key="3">
    <source>
        <dbReference type="Proteomes" id="UP000078447"/>
    </source>
</evidence>
<protein>
    <submittedName>
        <fullName evidence="2">Uncharacterized protein</fullName>
    </submittedName>
</protein>
<evidence type="ECO:0000313" key="2">
    <source>
        <dbReference type="EMBL" id="OAN16310.1"/>
    </source>
</evidence>
<gene>
    <name evidence="2" type="ORF">A3783_06865</name>
</gene>
<proteinExistence type="predicted"/>